<dbReference type="OrthoDB" id="9814202at2"/>
<dbReference type="NCBIfam" id="TIGR00254">
    <property type="entry name" value="GGDEF"/>
    <property type="match status" value="1"/>
</dbReference>
<dbReference type="PANTHER" id="PTHR44757">
    <property type="entry name" value="DIGUANYLATE CYCLASE DGCP"/>
    <property type="match status" value="1"/>
</dbReference>
<sequence>MVGSATPVSEQNRSMGRYIRSIGRQYVNTVAVAVLLVGATCMTVLVALDRHSLQEDISFLTSNQFIRFQQLANQTRALMRASVDVQLPEYIVDGMRDDILQAIGEIRSVGARLDTLHDEINENYLGQILPQDEEFERLRQDLNASANGFLERAERIAKADSQERRDRYTFWGAIDFAASSDSMLMRGLGDLSRRVRERSSLSTHNAKLAVVSLLSLIAATVLLTAILVFRPLLQKRRTEHRRTVNYQCKLSRIASMDDLTGLGNRAYFNSAMARLFAGVEAKQSGFSLLLVDLDHFKSINDSLGHAAGDAVLRHVAEALRQTIRSGDIAARLGGDEFAILLSGVTDASLLATIAERVRQAIAADIPFDGRLLRTSASVGGAIAPTHANDEKSLLQAVDVALYSAEREGGAAVIFDEAALAKRLERTQLVSALGVAADRDEFVVHYQPKVDLVTGAHIGFEALVRWQHPSLGLLPPGRFLKLMEGTELMRGMTRGVISAVGRDLNAWKRAGLAPGTIAINMPELLLLSEEGYNIFAEVVRANSLEWSDFAVEITEDVFLNRNSQQILSSVEAFRRRGVSVSLDDFGTGFASLVHLRDFPFDELKIDRSFVSGIETDPRSAQIIRAIVDLSRNLGKRCVAEGIETDAQQRFLLTVGCELGQGYLFGKPAPAAMATSHIPAVRTVQLMKSVWAELSIVGSAH</sequence>
<dbReference type="InterPro" id="IPR043128">
    <property type="entry name" value="Rev_trsase/Diguanyl_cyclase"/>
</dbReference>
<dbReference type="InterPro" id="IPR052155">
    <property type="entry name" value="Biofilm_reg_signaling"/>
</dbReference>
<keyword evidence="1" id="KW-0472">Membrane</keyword>
<dbReference type="Pfam" id="PF00990">
    <property type="entry name" value="GGDEF"/>
    <property type="match status" value="1"/>
</dbReference>
<gene>
    <name evidence="4" type="ORF">EXN68_23885</name>
</gene>
<evidence type="ECO:0000259" key="2">
    <source>
        <dbReference type="PROSITE" id="PS50883"/>
    </source>
</evidence>
<dbReference type="PANTHER" id="PTHR44757:SF2">
    <property type="entry name" value="BIOFILM ARCHITECTURE MAINTENANCE PROTEIN MBAA"/>
    <property type="match status" value="1"/>
</dbReference>
<keyword evidence="1" id="KW-0812">Transmembrane</keyword>
<dbReference type="InterPro" id="IPR000160">
    <property type="entry name" value="GGDEF_dom"/>
</dbReference>
<organism evidence="4 5">
    <name type="scientific">Rhizobium rhizogenes</name>
    <name type="common">Agrobacterium rhizogenes</name>
    <dbReference type="NCBI Taxonomy" id="359"/>
    <lineage>
        <taxon>Bacteria</taxon>
        <taxon>Pseudomonadati</taxon>
        <taxon>Pseudomonadota</taxon>
        <taxon>Alphaproteobacteria</taxon>
        <taxon>Hyphomicrobiales</taxon>
        <taxon>Rhizobiaceae</taxon>
        <taxon>Rhizobium/Agrobacterium group</taxon>
        <taxon>Rhizobium</taxon>
    </lineage>
</organism>
<dbReference type="SUPFAM" id="SSF141868">
    <property type="entry name" value="EAL domain-like"/>
    <property type="match status" value="1"/>
</dbReference>
<dbReference type="AlphaFoldDB" id="A0A546X655"/>
<dbReference type="Gene3D" id="3.30.70.270">
    <property type="match status" value="1"/>
</dbReference>
<proteinExistence type="predicted"/>
<evidence type="ECO:0000313" key="4">
    <source>
        <dbReference type="EMBL" id="TRA96225.1"/>
    </source>
</evidence>
<dbReference type="FunFam" id="3.30.70.270:FF:000001">
    <property type="entry name" value="Diguanylate cyclase domain protein"/>
    <property type="match status" value="1"/>
</dbReference>
<dbReference type="InterPro" id="IPR035919">
    <property type="entry name" value="EAL_sf"/>
</dbReference>
<protein>
    <submittedName>
        <fullName evidence="4">EAL domain-containing protein</fullName>
    </submittedName>
</protein>
<feature type="transmembrane region" description="Helical" evidence="1">
    <location>
        <begin position="26"/>
        <end position="48"/>
    </location>
</feature>
<evidence type="ECO:0000256" key="1">
    <source>
        <dbReference type="SAM" id="Phobius"/>
    </source>
</evidence>
<evidence type="ECO:0000259" key="3">
    <source>
        <dbReference type="PROSITE" id="PS50887"/>
    </source>
</evidence>
<name>A0A546X655_RHIRH</name>
<feature type="domain" description="EAL" evidence="2">
    <location>
        <begin position="425"/>
        <end position="680"/>
    </location>
</feature>
<keyword evidence="1" id="KW-1133">Transmembrane helix</keyword>
<dbReference type="SMART" id="SM00052">
    <property type="entry name" value="EAL"/>
    <property type="match status" value="1"/>
</dbReference>
<dbReference type="PROSITE" id="PS50887">
    <property type="entry name" value="GGDEF"/>
    <property type="match status" value="1"/>
</dbReference>
<dbReference type="Gene3D" id="3.20.20.450">
    <property type="entry name" value="EAL domain"/>
    <property type="match status" value="1"/>
</dbReference>
<dbReference type="CDD" id="cd01948">
    <property type="entry name" value="EAL"/>
    <property type="match status" value="1"/>
</dbReference>
<dbReference type="SMART" id="SM00267">
    <property type="entry name" value="GGDEF"/>
    <property type="match status" value="1"/>
</dbReference>
<dbReference type="Pfam" id="PF00563">
    <property type="entry name" value="EAL"/>
    <property type="match status" value="1"/>
</dbReference>
<dbReference type="Proteomes" id="UP000315434">
    <property type="component" value="Unassembled WGS sequence"/>
</dbReference>
<dbReference type="PROSITE" id="PS50883">
    <property type="entry name" value="EAL"/>
    <property type="match status" value="1"/>
</dbReference>
<dbReference type="InterPro" id="IPR001633">
    <property type="entry name" value="EAL_dom"/>
</dbReference>
<evidence type="ECO:0000313" key="5">
    <source>
        <dbReference type="Proteomes" id="UP000315434"/>
    </source>
</evidence>
<dbReference type="CDD" id="cd01949">
    <property type="entry name" value="GGDEF"/>
    <property type="match status" value="1"/>
</dbReference>
<dbReference type="SUPFAM" id="SSF55073">
    <property type="entry name" value="Nucleotide cyclase"/>
    <property type="match status" value="1"/>
</dbReference>
<comment type="caution">
    <text evidence="4">The sequence shown here is derived from an EMBL/GenBank/DDBJ whole genome shotgun (WGS) entry which is preliminary data.</text>
</comment>
<feature type="domain" description="GGDEF" evidence="3">
    <location>
        <begin position="284"/>
        <end position="417"/>
    </location>
</feature>
<dbReference type="EMBL" id="SGNY01000011">
    <property type="protein sequence ID" value="TRA96225.1"/>
    <property type="molecule type" value="Genomic_DNA"/>
</dbReference>
<dbReference type="InterPro" id="IPR029787">
    <property type="entry name" value="Nucleotide_cyclase"/>
</dbReference>
<dbReference type="GO" id="GO:0003824">
    <property type="term" value="F:catalytic activity"/>
    <property type="evidence" value="ECO:0007669"/>
    <property type="project" value="UniProtKB-ARBA"/>
</dbReference>
<dbReference type="RefSeq" id="WP_142843254.1">
    <property type="nucleotide sequence ID" value="NZ_JAPZAB010000011.1"/>
</dbReference>
<accession>A0A546X655</accession>
<reference evidence="4 5" key="1">
    <citation type="journal article" date="2019" name="Appl. Microbiol. Biotechnol.">
        <title>Differential efficiency of wild type rhizogenic strains for rol gene transformation of plants.</title>
        <authorList>
            <person name="Desmet S."/>
            <person name="De Keyser E."/>
            <person name="Van Vaerenbergh J."/>
            <person name="Baeyen S."/>
            <person name="Van Huylenbroeck J."/>
            <person name="Geelen D."/>
            <person name="Dhooghe E."/>
        </authorList>
    </citation>
    <scope>NUCLEOTIDE SEQUENCE [LARGE SCALE GENOMIC DNA]</scope>
    <source>
        <strain evidence="4 5">GBBC3284</strain>
    </source>
</reference>
<feature type="transmembrane region" description="Helical" evidence="1">
    <location>
        <begin position="208"/>
        <end position="233"/>
    </location>
</feature>